<feature type="region of interest" description="Disordered" evidence="2">
    <location>
        <begin position="29"/>
        <end position="80"/>
    </location>
</feature>
<name>A0A6G0X7Q7_9STRA</name>
<evidence type="ECO:0000256" key="1">
    <source>
        <dbReference type="SAM" id="Coils"/>
    </source>
</evidence>
<dbReference type="Proteomes" id="UP000481153">
    <property type="component" value="Unassembled WGS sequence"/>
</dbReference>
<accession>A0A6G0X7Q7</accession>
<dbReference type="VEuPathDB" id="FungiDB:AeMF1_003994"/>
<feature type="compositionally biased region" description="Polar residues" evidence="2">
    <location>
        <begin position="41"/>
        <end position="58"/>
    </location>
</feature>
<feature type="coiled-coil region" evidence="1">
    <location>
        <begin position="90"/>
        <end position="161"/>
    </location>
</feature>
<gene>
    <name evidence="3" type="ORF">Ae201684_007597</name>
</gene>
<feature type="compositionally biased region" description="Acidic residues" evidence="2">
    <location>
        <begin position="31"/>
        <end position="40"/>
    </location>
</feature>
<dbReference type="AlphaFoldDB" id="A0A6G0X7Q7"/>
<organism evidence="3 4">
    <name type="scientific">Aphanomyces euteiches</name>
    <dbReference type="NCBI Taxonomy" id="100861"/>
    <lineage>
        <taxon>Eukaryota</taxon>
        <taxon>Sar</taxon>
        <taxon>Stramenopiles</taxon>
        <taxon>Oomycota</taxon>
        <taxon>Saprolegniomycetes</taxon>
        <taxon>Saprolegniales</taxon>
        <taxon>Verrucalvaceae</taxon>
        <taxon>Aphanomyces</taxon>
    </lineage>
</organism>
<sequence length="425" mass="48350">MDSTTMLEMLLATDEQVEDDFSFLCQLLEDSPSEAAEDSDTSMPNLEQLSTNSSTQPPDRQATKRKAPKQDALPAVGARNRFQYRQREELKQLRGHVESLKAQLASERLKHQALSKPQDRNQVSQWELAARQQLLERNHALNENKQLKEALEEQATFLDQMQRFFMKKPRFEALSDGTSSDDWKALKLTAQQSLREAAIHAIADRQYRRMQHAFITAGLFGLAHDKYLSAMPRLQPDGSVLVEVKRQTLHPAPFRVVSKAFRDACSAHASNAEADINFIDSSTVYQRFSCMAGEVRVHCNTVRKYYREDTRDIILRRTVLEDLSFHTWSVVSGVVEQTNECRQTTLTQVRVKVPPGVPEHLVMEIIQRGIERYGFDQLSNEENAHVQLDNEVTAAIMEYGKRMQRVVTASVAAAIEAYLSQKAQG</sequence>
<dbReference type="EMBL" id="VJMJ01000090">
    <property type="protein sequence ID" value="KAF0736006.1"/>
    <property type="molecule type" value="Genomic_DNA"/>
</dbReference>
<protein>
    <submittedName>
        <fullName evidence="3">Uncharacterized protein</fullName>
    </submittedName>
</protein>
<evidence type="ECO:0000313" key="3">
    <source>
        <dbReference type="EMBL" id="KAF0736006.1"/>
    </source>
</evidence>
<comment type="caution">
    <text evidence="3">The sequence shown here is derived from an EMBL/GenBank/DDBJ whole genome shotgun (WGS) entry which is preliminary data.</text>
</comment>
<proteinExistence type="predicted"/>
<keyword evidence="4" id="KW-1185">Reference proteome</keyword>
<evidence type="ECO:0000256" key="2">
    <source>
        <dbReference type="SAM" id="MobiDB-lite"/>
    </source>
</evidence>
<keyword evidence="1" id="KW-0175">Coiled coil</keyword>
<evidence type="ECO:0000313" key="4">
    <source>
        <dbReference type="Proteomes" id="UP000481153"/>
    </source>
</evidence>
<reference evidence="3 4" key="1">
    <citation type="submission" date="2019-07" db="EMBL/GenBank/DDBJ databases">
        <title>Genomics analysis of Aphanomyces spp. identifies a new class of oomycete effector associated with host adaptation.</title>
        <authorList>
            <person name="Gaulin E."/>
        </authorList>
    </citation>
    <scope>NUCLEOTIDE SEQUENCE [LARGE SCALE GENOMIC DNA]</scope>
    <source>
        <strain evidence="3 4">ATCC 201684</strain>
    </source>
</reference>